<gene>
    <name evidence="7" type="ORF">EOT10_16615</name>
</gene>
<dbReference type="PANTHER" id="PTHR43334">
    <property type="entry name" value="ACETATE--COA LIGASE [ADP-FORMING]"/>
    <property type="match status" value="1"/>
</dbReference>
<evidence type="ECO:0000256" key="2">
    <source>
        <dbReference type="ARBA" id="ARBA00022741"/>
    </source>
</evidence>
<dbReference type="SMART" id="SM00881">
    <property type="entry name" value="CoA_binding"/>
    <property type="match status" value="1"/>
</dbReference>
<dbReference type="GO" id="GO:0005524">
    <property type="term" value="F:ATP binding"/>
    <property type="evidence" value="ECO:0007669"/>
    <property type="project" value="UniProtKB-UniRule"/>
</dbReference>
<dbReference type="InterPro" id="IPR011761">
    <property type="entry name" value="ATP-grasp"/>
</dbReference>
<keyword evidence="1" id="KW-0436">Ligase</keyword>
<dbReference type="AlphaFoldDB" id="A0A3S2XUJ2"/>
<evidence type="ECO:0000256" key="3">
    <source>
        <dbReference type="ARBA" id="ARBA00022840"/>
    </source>
</evidence>
<dbReference type="InterPro" id="IPR003781">
    <property type="entry name" value="CoA-bd"/>
</dbReference>
<evidence type="ECO:0000256" key="1">
    <source>
        <dbReference type="ARBA" id="ARBA00022598"/>
    </source>
</evidence>
<evidence type="ECO:0000259" key="6">
    <source>
        <dbReference type="PROSITE" id="PS50975"/>
    </source>
</evidence>
<evidence type="ECO:0000256" key="5">
    <source>
        <dbReference type="SAM" id="MobiDB-lite"/>
    </source>
</evidence>
<accession>A0A3S2XUJ2</accession>
<dbReference type="Pfam" id="PF13607">
    <property type="entry name" value="Succ_CoA_lig"/>
    <property type="match status" value="1"/>
</dbReference>
<dbReference type="SUPFAM" id="SSF51735">
    <property type="entry name" value="NAD(P)-binding Rossmann-fold domains"/>
    <property type="match status" value="1"/>
</dbReference>
<reference evidence="7 8" key="1">
    <citation type="submission" date="2019-01" db="EMBL/GenBank/DDBJ databases">
        <title>Genome sequences of Streptomyces and Rhizobium isolates collected from root and soil.</title>
        <authorList>
            <person name="Chhettri S."/>
            <person name="Sevigny J.L."/>
            <person name="Sen A."/>
            <person name="Ennis N."/>
            <person name="Tisa L."/>
        </authorList>
    </citation>
    <scope>NUCLEOTIDE SEQUENCE [LARGE SCALE GENOMIC DNA]</scope>
    <source>
        <strain evidence="7 8">San01</strain>
    </source>
</reference>
<proteinExistence type="predicted"/>
<dbReference type="GO" id="GO:0046872">
    <property type="term" value="F:metal ion binding"/>
    <property type="evidence" value="ECO:0007669"/>
    <property type="project" value="InterPro"/>
</dbReference>
<dbReference type="InterPro" id="IPR032875">
    <property type="entry name" value="Succ_CoA_lig_flav_dom"/>
</dbReference>
<protein>
    <submittedName>
        <fullName evidence="7">CoA-binding protein</fullName>
    </submittedName>
</protein>
<dbReference type="SUPFAM" id="SSF56059">
    <property type="entry name" value="Glutathione synthetase ATP-binding domain-like"/>
    <property type="match status" value="1"/>
</dbReference>
<comment type="caution">
    <text evidence="7">The sequence shown here is derived from an EMBL/GenBank/DDBJ whole genome shotgun (WGS) entry which is preliminary data.</text>
</comment>
<keyword evidence="2 4" id="KW-0547">Nucleotide-binding</keyword>
<dbReference type="Proteomes" id="UP000283128">
    <property type="component" value="Unassembled WGS sequence"/>
</dbReference>
<feature type="domain" description="ATP-grasp" evidence="6">
    <location>
        <begin position="518"/>
        <end position="555"/>
    </location>
</feature>
<dbReference type="InterPro" id="IPR036291">
    <property type="entry name" value="NAD(P)-bd_dom_sf"/>
</dbReference>
<organism evidence="7 8">
    <name type="scientific">Streptomyces antnestii</name>
    <dbReference type="NCBI Taxonomy" id="2494256"/>
    <lineage>
        <taxon>Bacteria</taxon>
        <taxon>Bacillati</taxon>
        <taxon>Actinomycetota</taxon>
        <taxon>Actinomycetes</taxon>
        <taxon>Kitasatosporales</taxon>
        <taxon>Streptomycetaceae</taxon>
        <taxon>Streptomyces</taxon>
    </lineage>
</organism>
<dbReference type="PANTHER" id="PTHR43334:SF1">
    <property type="entry name" value="3-HYDROXYPROPIONATE--COA LIGASE [ADP-FORMING]"/>
    <property type="match status" value="1"/>
</dbReference>
<dbReference type="Pfam" id="PF13380">
    <property type="entry name" value="CoA_binding_2"/>
    <property type="match status" value="1"/>
</dbReference>
<dbReference type="Gene3D" id="3.40.50.720">
    <property type="entry name" value="NAD(P)-binding Rossmann-like Domain"/>
    <property type="match status" value="1"/>
</dbReference>
<dbReference type="InterPro" id="IPR013815">
    <property type="entry name" value="ATP_grasp_subdomain_1"/>
</dbReference>
<dbReference type="Gene3D" id="3.30.1490.20">
    <property type="entry name" value="ATP-grasp fold, A domain"/>
    <property type="match status" value="1"/>
</dbReference>
<sequence>MRVATEEPGQPRESVRTGGIQVDHYLRALFAPKSIAIIGVSATSTRSGNEFFGKVRGYGFEGRVYAVGRNGGTVDGEPIYPSVKDLPEVPDLVFGAVGMQATPQAMTEAAAAGVKVGVVFTAGFAEMSDDGARIQRDMVARCNELGMRVVGPNCMGVFSTGSRMNLTDVEHLAPGRIGFVSQSGNIALTLFDNARRHDLGFESFVSFGNQADIPAIDYVEYMGQDDAVDVILLYLESLQEDAGADFIARCRAVAERKPIVAIKGGVTDAGRRAAASHTSRLSAAEDIYDAAFEQAGVVQVRDLDHVMAVAEALLRCPPMKGDNIAIVGSGGGHSTVGTDCVERAGMTVPAFDQELRDTFGQYLPPWAPMSNPVDMTGGFTEDLTLFKTLMRYPLSRPEFHGGLSYGLYGEGWRPGLVDDNGRTFESAAPLLATLQEELGKPIVFYTPFAKEHEEAFTAMRLSGVPCYGSLAEAAAALAALKARGSFLARTEGQEGTGQDQASPSGAGPGYALTEYESLQRVADAGVTTVRQELVTSAEEAVAAGEAIGYPVVLKAQLADVAHKSDVNGVRLGLSSADEVAAAFRQMSAIPGAGPGIACTVSQQIAAERELLLGIRKDATFGHTVVVGIGGVLSEVAARVAVMIPPLDSTEFAHAIENSPVAAYLRAWRGKPAVDLEDLHRQVSALHAMCRADADIESVDINPLTVVGSRLQAVDAAVVLESEPETGDPRSRR</sequence>
<dbReference type="Pfam" id="PF19045">
    <property type="entry name" value="Ligase_CoA_2"/>
    <property type="match status" value="1"/>
</dbReference>
<dbReference type="EMBL" id="RZYA01000007">
    <property type="protein sequence ID" value="RVU23703.1"/>
    <property type="molecule type" value="Genomic_DNA"/>
</dbReference>
<dbReference type="GO" id="GO:0043758">
    <property type="term" value="F:acetate-CoA ligase (ADP-forming) activity"/>
    <property type="evidence" value="ECO:0007669"/>
    <property type="project" value="InterPro"/>
</dbReference>
<dbReference type="Gene3D" id="3.30.470.20">
    <property type="entry name" value="ATP-grasp fold, B domain"/>
    <property type="match status" value="1"/>
</dbReference>
<dbReference type="Pfam" id="PF13549">
    <property type="entry name" value="ATP-grasp_5"/>
    <property type="match status" value="1"/>
</dbReference>
<dbReference type="InterPro" id="IPR016102">
    <property type="entry name" value="Succinyl-CoA_synth-like"/>
</dbReference>
<dbReference type="PROSITE" id="PS50975">
    <property type="entry name" value="ATP_GRASP"/>
    <property type="match status" value="1"/>
</dbReference>
<keyword evidence="8" id="KW-1185">Reference proteome</keyword>
<dbReference type="OrthoDB" id="190266at2"/>
<dbReference type="InterPro" id="IPR043938">
    <property type="entry name" value="Ligase_CoA_dom"/>
</dbReference>
<dbReference type="SUPFAM" id="SSF52210">
    <property type="entry name" value="Succinyl-CoA synthetase domains"/>
    <property type="match status" value="2"/>
</dbReference>
<evidence type="ECO:0000313" key="7">
    <source>
        <dbReference type="EMBL" id="RVU23703.1"/>
    </source>
</evidence>
<dbReference type="InterPro" id="IPR051538">
    <property type="entry name" value="Acyl-CoA_Synth/Transferase"/>
</dbReference>
<name>A0A3S2XUJ2_9ACTN</name>
<keyword evidence="3 4" id="KW-0067">ATP-binding</keyword>
<dbReference type="Gene3D" id="3.40.50.261">
    <property type="entry name" value="Succinyl-CoA synthetase domains"/>
    <property type="match status" value="2"/>
</dbReference>
<feature type="region of interest" description="Disordered" evidence="5">
    <location>
        <begin position="490"/>
        <end position="509"/>
    </location>
</feature>
<evidence type="ECO:0000313" key="8">
    <source>
        <dbReference type="Proteomes" id="UP000283128"/>
    </source>
</evidence>
<evidence type="ECO:0000256" key="4">
    <source>
        <dbReference type="PROSITE-ProRule" id="PRU00409"/>
    </source>
</evidence>